<comment type="caution">
    <text evidence="25">The sequence shown here is derived from an EMBL/GenBank/DDBJ whole genome shotgun (WGS) entry which is preliminary data.</text>
</comment>
<evidence type="ECO:0000256" key="16">
    <source>
        <dbReference type="ARBA" id="ARBA00023010"/>
    </source>
</evidence>
<dbReference type="CDD" id="cd05356">
    <property type="entry name" value="17beta-HSD1_like_SDR_c"/>
    <property type="match status" value="1"/>
</dbReference>
<evidence type="ECO:0000313" key="25">
    <source>
        <dbReference type="EMBL" id="KAK1768129.1"/>
    </source>
</evidence>
<keyword evidence="16" id="KW-0811">Translocation</keyword>
<dbReference type="Pfam" id="PF00106">
    <property type="entry name" value="adh_short"/>
    <property type="match status" value="1"/>
</dbReference>
<comment type="similarity">
    <text evidence="5">Belongs to the non-repetitive/WGA-negative nucleoporin family.</text>
</comment>
<keyword evidence="15 22" id="KW-0560">Oxidoreductase</keyword>
<protein>
    <recommendedName>
        <fullName evidence="22">Very-long-chain 3-oxoacyl-CoA reductase</fullName>
        <ecNumber evidence="22">1.1.1.330</ecNumber>
    </recommendedName>
    <alternativeName>
        <fullName evidence="22">3-ketoacyl-CoA reductase</fullName>
        <shortName evidence="22">3-ketoreductase</shortName>
        <shortName evidence="22">KAR</shortName>
    </alternativeName>
    <alternativeName>
        <fullName evidence="22">Microsomal beta-keto-reductase</fullName>
    </alternativeName>
</protein>
<evidence type="ECO:0000256" key="10">
    <source>
        <dbReference type="ARBA" id="ARBA00022824"/>
    </source>
</evidence>
<dbReference type="GO" id="GO:0044611">
    <property type="term" value="C:nuclear pore inner ring"/>
    <property type="evidence" value="ECO:0007669"/>
    <property type="project" value="TreeGrafter"/>
</dbReference>
<dbReference type="GO" id="GO:0045703">
    <property type="term" value="F:ketoreductase activity"/>
    <property type="evidence" value="ECO:0007669"/>
    <property type="project" value="UniProtKB-UniRule"/>
</dbReference>
<keyword evidence="21" id="KW-0539">Nucleus</keyword>
<evidence type="ECO:0000256" key="13">
    <source>
        <dbReference type="ARBA" id="ARBA00022927"/>
    </source>
</evidence>
<keyword evidence="17 22" id="KW-0443">Lipid metabolism</keyword>
<dbReference type="PANTHER" id="PTHR10350">
    <property type="entry name" value="NUCLEAR PORE COMPLEX PROTEIN NUP155"/>
    <property type="match status" value="1"/>
</dbReference>
<dbReference type="InterPro" id="IPR042537">
    <property type="entry name" value="Nucleoporin_Nup155_C_2"/>
</dbReference>
<dbReference type="InterPro" id="IPR042533">
    <property type="entry name" value="Nucleoporin_Nup155_C_1"/>
</dbReference>
<evidence type="ECO:0000313" key="26">
    <source>
        <dbReference type="Proteomes" id="UP001244011"/>
    </source>
</evidence>
<comment type="pathway">
    <text evidence="4">Lipid metabolism; fatty acid biosynthesis.</text>
</comment>
<dbReference type="Gene3D" id="1.25.40.440">
    <property type="entry name" value="Nucleoporin, helical domain, central subdomain"/>
    <property type="match status" value="1"/>
</dbReference>
<evidence type="ECO:0000256" key="17">
    <source>
        <dbReference type="ARBA" id="ARBA00023098"/>
    </source>
</evidence>
<dbReference type="GO" id="GO:0051028">
    <property type="term" value="P:mRNA transport"/>
    <property type="evidence" value="ECO:0007669"/>
    <property type="project" value="UniProtKB-KW"/>
</dbReference>
<feature type="domain" description="Nucleoporin Nup133/Nup155-like N-terminal" evidence="24">
    <location>
        <begin position="318"/>
        <end position="774"/>
    </location>
</feature>
<dbReference type="Proteomes" id="UP001244011">
    <property type="component" value="Unassembled WGS sequence"/>
</dbReference>
<dbReference type="InterPro" id="IPR036291">
    <property type="entry name" value="NAD(P)-bd_dom_sf"/>
</dbReference>
<feature type="domain" description="Nucleoporin Nup133/Nup155-like C-terminal" evidence="23">
    <location>
        <begin position="872"/>
        <end position="1533"/>
    </location>
</feature>
<evidence type="ECO:0000256" key="22">
    <source>
        <dbReference type="HAMAP-Rule" id="MF_03107"/>
    </source>
</evidence>
<evidence type="ECO:0000256" key="11">
    <source>
        <dbReference type="ARBA" id="ARBA00022832"/>
    </source>
</evidence>
<keyword evidence="11 22" id="KW-0276">Fatty acid metabolism</keyword>
<keyword evidence="9" id="KW-0509">mRNA transport</keyword>
<dbReference type="InterPro" id="IPR014908">
    <property type="entry name" value="Nucleoporin_Nup133/Nup155_N"/>
</dbReference>
<name>A0AAJ0C0Z7_9PEZI</name>
<keyword evidence="12 22" id="KW-0521">NADP</keyword>
<feature type="active site" description="Proton acceptor" evidence="22">
    <location>
        <position position="211"/>
    </location>
</feature>
<dbReference type="Pfam" id="PF03177">
    <property type="entry name" value="Nucleoporin_C"/>
    <property type="match status" value="1"/>
</dbReference>
<evidence type="ECO:0000259" key="24">
    <source>
        <dbReference type="Pfam" id="PF08801"/>
    </source>
</evidence>
<evidence type="ECO:0000259" key="23">
    <source>
        <dbReference type="Pfam" id="PF03177"/>
    </source>
</evidence>
<keyword evidence="6" id="KW-0813">Transport</keyword>
<keyword evidence="14 22" id="KW-1133">Transmembrane helix</keyword>
<dbReference type="HAMAP" id="MF_03107">
    <property type="entry name" value="3_ketoreductase"/>
    <property type="match status" value="1"/>
</dbReference>
<dbReference type="Gene3D" id="1.25.40.450">
    <property type="entry name" value="Nucleoporin, helical domain, N-terminal subdomain"/>
    <property type="match status" value="1"/>
</dbReference>
<dbReference type="FunFam" id="1.25.40.440:FF:000001">
    <property type="entry name" value="Nuclear pore complex subunit"/>
    <property type="match status" value="1"/>
</dbReference>
<dbReference type="InterPro" id="IPR020904">
    <property type="entry name" value="Sc_DH/Rdtase_CS"/>
</dbReference>
<evidence type="ECO:0000256" key="1">
    <source>
        <dbReference type="ARBA" id="ARBA00004335"/>
    </source>
</evidence>
<keyword evidence="10 22" id="KW-0256">Endoplasmic reticulum</keyword>
<evidence type="ECO:0000256" key="15">
    <source>
        <dbReference type="ARBA" id="ARBA00023002"/>
    </source>
</evidence>
<keyword evidence="20 22" id="KW-0275">Fatty acid biosynthesis</keyword>
<dbReference type="GO" id="GO:0006606">
    <property type="term" value="P:protein import into nucleus"/>
    <property type="evidence" value="ECO:0007669"/>
    <property type="project" value="TreeGrafter"/>
</dbReference>
<dbReference type="GO" id="GO:0006405">
    <property type="term" value="P:RNA export from nucleus"/>
    <property type="evidence" value="ECO:0007669"/>
    <property type="project" value="TreeGrafter"/>
</dbReference>
<keyword evidence="13" id="KW-0653">Protein transport</keyword>
<dbReference type="GO" id="GO:0031965">
    <property type="term" value="C:nuclear membrane"/>
    <property type="evidence" value="ECO:0007669"/>
    <property type="project" value="UniProtKB-SubCell"/>
</dbReference>
<dbReference type="GO" id="GO:0005789">
    <property type="term" value="C:endoplasmic reticulum membrane"/>
    <property type="evidence" value="ECO:0007669"/>
    <property type="project" value="UniProtKB-SubCell"/>
</dbReference>
<dbReference type="PANTHER" id="PTHR10350:SF6">
    <property type="entry name" value="NUCLEAR PORE COMPLEX PROTEIN NUP155"/>
    <property type="match status" value="1"/>
</dbReference>
<dbReference type="GO" id="GO:0036228">
    <property type="term" value="P:protein localization to nuclear inner membrane"/>
    <property type="evidence" value="ECO:0007669"/>
    <property type="project" value="TreeGrafter"/>
</dbReference>
<evidence type="ECO:0000256" key="12">
    <source>
        <dbReference type="ARBA" id="ARBA00022857"/>
    </source>
</evidence>
<dbReference type="InterPro" id="IPR004870">
    <property type="entry name" value="Nucleoporin_Nup155"/>
</dbReference>
<feature type="binding site" evidence="22">
    <location>
        <position position="198"/>
    </location>
    <ligand>
        <name>substrate</name>
    </ligand>
</feature>
<comment type="catalytic activity">
    <reaction evidence="22">
        <text>a very-long-chain (3R)-3-hydroxyacyl-CoA + NADP(+) = a very-long-chain 3-oxoacyl-CoA + NADPH + H(+)</text>
        <dbReference type="Rhea" id="RHEA:48680"/>
        <dbReference type="ChEBI" id="CHEBI:15378"/>
        <dbReference type="ChEBI" id="CHEBI:57783"/>
        <dbReference type="ChEBI" id="CHEBI:58349"/>
        <dbReference type="ChEBI" id="CHEBI:85440"/>
        <dbReference type="ChEBI" id="CHEBI:90725"/>
        <dbReference type="EC" id="1.1.1.330"/>
    </reaction>
</comment>
<dbReference type="Pfam" id="PF08801">
    <property type="entry name" value="Nucleoporin_N"/>
    <property type="match status" value="1"/>
</dbReference>
<keyword evidence="8 22" id="KW-0812">Transmembrane</keyword>
<dbReference type="EMBL" id="MU839006">
    <property type="protein sequence ID" value="KAK1768129.1"/>
    <property type="molecule type" value="Genomic_DNA"/>
</dbReference>
<evidence type="ECO:0000256" key="18">
    <source>
        <dbReference type="ARBA" id="ARBA00023132"/>
    </source>
</evidence>
<dbReference type="InterPro" id="IPR042538">
    <property type="entry name" value="Nucleoporin_Nup155_C_3"/>
</dbReference>
<evidence type="ECO:0000256" key="6">
    <source>
        <dbReference type="ARBA" id="ARBA00022448"/>
    </source>
</evidence>
<dbReference type="RefSeq" id="XP_060284342.1">
    <property type="nucleotide sequence ID" value="XM_060431009.1"/>
</dbReference>
<evidence type="ECO:0000256" key="2">
    <source>
        <dbReference type="ARBA" id="ARBA00004567"/>
    </source>
</evidence>
<dbReference type="FunFam" id="1.25.40.450:FF:000002">
    <property type="entry name" value="Putative non-repetitive nucleoporin"/>
    <property type="match status" value="1"/>
</dbReference>
<dbReference type="GO" id="GO:0051292">
    <property type="term" value="P:nuclear pore complex assembly"/>
    <property type="evidence" value="ECO:0007669"/>
    <property type="project" value="UniProtKB-ARBA"/>
</dbReference>
<evidence type="ECO:0000256" key="8">
    <source>
        <dbReference type="ARBA" id="ARBA00022692"/>
    </source>
</evidence>
<dbReference type="GO" id="GO:0000972">
    <property type="term" value="P:transcription-dependent tethering of RNA polymerase II gene DNA at nuclear periphery"/>
    <property type="evidence" value="ECO:0007669"/>
    <property type="project" value="TreeGrafter"/>
</dbReference>
<evidence type="ECO:0000256" key="5">
    <source>
        <dbReference type="ARBA" id="ARBA00007373"/>
    </source>
</evidence>
<evidence type="ECO:0000256" key="3">
    <source>
        <dbReference type="ARBA" id="ARBA00004620"/>
    </source>
</evidence>
<comment type="similarity">
    <text evidence="22">Belongs to the short-chain dehydrogenases/reductases (SDR) family.</text>
</comment>
<dbReference type="PROSITE" id="PS00061">
    <property type="entry name" value="ADH_SHORT"/>
    <property type="match status" value="1"/>
</dbReference>
<sequence length="1605" mass="176865">MATISELLGLVPQGVQWALAGIGALYISTKVLGYLQLALNLFVLSGTNLRKYGKKGTWAVVTGASDGLGKEFATQLAAQGFNLVLVSRTQSKLEALATGLGNKHAGSGLQIKVLAMDFSKDSDADYDRLAELISGLDVGILINNVGQSHSIPVPFLETPHEELQDIVTINCLGTLKTTQVVAPILVRRKKGLILTMGSFAGWMPTPYLATYSGSKAFLQYWSSCLAAELKPQGVDVELAVSYLVTTAMSKIRRASVLIPNPKQFVRSALGRVGLSSTQKMAHTYTPYWSHALFVWIVENTVAGASSSDYDLQSPDSAWAPFHKVQMYPIPDQIFEKLNGGEVVTKMGLFAGINHAWATIDSSLFLWDYTHPNPDLIGFEESSHTITAVALLPPKPGVFVNTITHILAVATTSDILLLGVSAASTPTGAKTISLYQTKMGVHRGSSDVSIIVGTATGRIFFGGDSDTDIHELYYQQEEKWFSSRCGKINHTHPGWSSVVPTLAAPIDFWSQRQQEHLVDIVVDDTRNLLYSLSSKSTIRTYHMEASEKLREVIAKDKTQCLREISHMVNERSPLLDERVTIVSISPISAREASKLHLMALTNTGCRLFLSATSSASYMVNTSSNLAPQSMQVQFVKFPPPDITAGDRRALGQANGSPDKLQIQSTSLTASLFGQRFAPGYFFDFIRKENNPGADRLFISTPDTGRIKITTPASALKYYEQGNWVDLGENNRALAVGSITKPFSAATQPLGFGNELAVQFDDAPGEFAILTNTGVHVARRKRLVDIFATAIRSASGDEGLEKEVRKFVIRYGRVETISTALAVACGQGSDLRTGTGRATDRATEDRARTAFVDFGGQPTLSEMDRTSTESVTLSARHDALALYITRLIRTLWRSKMVSIGIDPAGGIAISSTVPSAKLVSVQENLERLRKFLDANKGFIQGLSGPADLQRVASRQEEIALQAEHQALHALQKLMESISEGISFVLMLFDERVPDIYMRLDVASRQQLKELTYENLFSQSSGKDLAKLLVKAIVNRNIESGSNVETVADALRRRCGSFCSPDDVVIFKAQEQLQRATEQAQNPNVLRALLNESLRLFERVAGSLTFANLKAAIQQYTDLKYYAGAIQLCLVVAREKDRGNSALSWINEGRPANDPRQRAFEERKHCYDLIHDVMNQLDAASGSEPEMIDGRLTLAATKKVEAYDVVNGSDDEVFHFDLYEWYIRQNWTDRILAIDSPHVVTFLQRLADTDAQHADLLCRFYTHRSRFFEAAQVQASLAKSEFAIGIKDRITLLSRAKANASQQLLNHEVTELLEIAHIQDDVLERLQADNRLPDDRRAVVEKELDGPILDLTELFNTYADQAGYFDLCLLIYHAADYHNSRIIAETWDSLINNTHYEVEQRQQIWDEHRAGRPLPKGVEVPTAPPPQPYEMVSAQIQNIAHRTSLDSLIFPIDTLLPIVCRYAISNGQDVSIGADPCWPVLLFLQLSVPHALIVRILEQIFDAQETPFTGRRRKVVVQWINVVVESWAREVERRGGPAAGSAGGEGALGSWVTELLGRCDEFLGQVLGSARGMADGEELADTRRKTRLLQKAVTSLAASSVQGSLRFG</sequence>
<keyword evidence="26" id="KW-1185">Reference proteome</keyword>
<evidence type="ECO:0000256" key="20">
    <source>
        <dbReference type="ARBA" id="ARBA00023160"/>
    </source>
</evidence>
<dbReference type="GO" id="GO:0030148">
    <property type="term" value="P:sphingolipid biosynthetic process"/>
    <property type="evidence" value="ECO:0007669"/>
    <property type="project" value="UniProtKB-ARBA"/>
</dbReference>
<evidence type="ECO:0000256" key="4">
    <source>
        <dbReference type="ARBA" id="ARBA00005194"/>
    </source>
</evidence>
<dbReference type="InterPro" id="IPR007187">
    <property type="entry name" value="Nucleoporin_Nup133/Nup155_C"/>
</dbReference>
<dbReference type="InterPro" id="IPR002347">
    <property type="entry name" value="SDR_fam"/>
</dbReference>
<dbReference type="GO" id="GO:0141040">
    <property type="term" value="F:very-long-chain 3-oxoacyl-CoA reductase activity"/>
    <property type="evidence" value="ECO:0007669"/>
    <property type="project" value="UniProtKB-EC"/>
</dbReference>
<dbReference type="Gene3D" id="3.40.50.720">
    <property type="entry name" value="NAD(P)-binding Rossmann-like Domain"/>
    <property type="match status" value="1"/>
</dbReference>
<evidence type="ECO:0000256" key="14">
    <source>
        <dbReference type="ARBA" id="ARBA00022989"/>
    </source>
</evidence>
<comment type="function">
    <text evidence="22">Component of the microsomal membrane bound fatty acid elongation system, which produces the 26-carbon very long-chain fatty acids (VLCFA) from palmitate. Catalyzes the reduction of the 3-ketoacyl-CoA intermediate that is formed in each cycle of fatty acid elongation. VLCFAs serve as precursors for ceramide and sphingolipids.</text>
</comment>
<keyword evidence="18" id="KW-0906">Nuclear pore complex</keyword>
<evidence type="ECO:0000256" key="9">
    <source>
        <dbReference type="ARBA" id="ARBA00022816"/>
    </source>
</evidence>
<dbReference type="Gene3D" id="1.20.120.1880">
    <property type="entry name" value="Nucleoporin, helical C-terminal domain"/>
    <property type="match status" value="1"/>
</dbReference>
<evidence type="ECO:0000256" key="19">
    <source>
        <dbReference type="ARBA" id="ARBA00023136"/>
    </source>
</evidence>
<dbReference type="GO" id="GO:0030497">
    <property type="term" value="P:fatty acid elongation"/>
    <property type="evidence" value="ECO:0007669"/>
    <property type="project" value="UniProtKB-UniRule"/>
</dbReference>
<dbReference type="FunFam" id="3.40.50.720:FF:000317">
    <property type="entry name" value="Very-long-chain 3-oxoacyl-CoA reductase"/>
    <property type="match status" value="1"/>
</dbReference>
<evidence type="ECO:0000256" key="7">
    <source>
        <dbReference type="ARBA" id="ARBA00022516"/>
    </source>
</evidence>
<dbReference type="SUPFAM" id="SSF51735">
    <property type="entry name" value="NAD(P)-binding Rossmann-fold domains"/>
    <property type="match status" value="1"/>
</dbReference>
<evidence type="ECO:0000256" key="21">
    <source>
        <dbReference type="ARBA" id="ARBA00023242"/>
    </source>
</evidence>
<dbReference type="InterPro" id="IPR027533">
    <property type="entry name" value="3_ketoreductase_fungal"/>
</dbReference>
<keyword evidence="7 22" id="KW-0444">Lipid biosynthesis</keyword>
<dbReference type="PRINTS" id="PR00081">
    <property type="entry name" value="GDHRDH"/>
</dbReference>
<dbReference type="GO" id="GO:0017056">
    <property type="term" value="F:structural constituent of nuclear pore"/>
    <property type="evidence" value="ECO:0007669"/>
    <property type="project" value="InterPro"/>
</dbReference>
<keyword evidence="19 22" id="KW-0472">Membrane</keyword>
<accession>A0AAJ0C0Z7</accession>
<reference evidence="25" key="1">
    <citation type="submission" date="2023-06" db="EMBL/GenBank/DDBJ databases">
        <title>Genome-scale phylogeny and comparative genomics of the fungal order Sordariales.</title>
        <authorList>
            <consortium name="Lawrence Berkeley National Laboratory"/>
            <person name="Hensen N."/>
            <person name="Bonometti L."/>
            <person name="Westerberg I."/>
            <person name="Brannstrom I.O."/>
            <person name="Guillou S."/>
            <person name="Cros-Aarteil S."/>
            <person name="Calhoun S."/>
            <person name="Haridas S."/>
            <person name="Kuo A."/>
            <person name="Mondo S."/>
            <person name="Pangilinan J."/>
            <person name="Riley R."/>
            <person name="Labutti K."/>
            <person name="Andreopoulos B."/>
            <person name="Lipzen A."/>
            <person name="Chen C."/>
            <person name="Yanf M."/>
            <person name="Daum C."/>
            <person name="Ng V."/>
            <person name="Clum A."/>
            <person name="Steindorff A."/>
            <person name="Ohm R."/>
            <person name="Martin F."/>
            <person name="Silar P."/>
            <person name="Natvig D."/>
            <person name="Lalanne C."/>
            <person name="Gautier V."/>
            <person name="Ament-Velasquez S.L."/>
            <person name="Kruys A."/>
            <person name="Hutchinson M.I."/>
            <person name="Powell A.J."/>
            <person name="Barry K."/>
            <person name="Miller A.N."/>
            <person name="Grigoriev I.V."/>
            <person name="Debuchy R."/>
            <person name="Gladieux P."/>
            <person name="Thoren M.H."/>
            <person name="Johannesson H."/>
        </authorList>
    </citation>
    <scope>NUCLEOTIDE SEQUENCE</scope>
    <source>
        <strain evidence="25">8032-3</strain>
    </source>
</reference>
<gene>
    <name evidence="25" type="ORF">QBC33DRAFT_577780</name>
</gene>
<organism evidence="25 26">
    <name type="scientific">Phialemonium atrogriseum</name>
    <dbReference type="NCBI Taxonomy" id="1093897"/>
    <lineage>
        <taxon>Eukaryota</taxon>
        <taxon>Fungi</taxon>
        <taxon>Dikarya</taxon>
        <taxon>Ascomycota</taxon>
        <taxon>Pezizomycotina</taxon>
        <taxon>Sordariomycetes</taxon>
        <taxon>Sordariomycetidae</taxon>
        <taxon>Cephalothecales</taxon>
        <taxon>Cephalothecaceae</taxon>
        <taxon>Phialemonium</taxon>
    </lineage>
</organism>
<comment type="subcellular location">
    <subcellularLocation>
        <location evidence="22">Endoplasmic reticulum membrane</location>
        <topology evidence="22">Single-pass membrane protein</topology>
    </subcellularLocation>
    <subcellularLocation>
        <location evidence="1">Nucleus membrane</location>
        <topology evidence="1">Peripheral membrane protein</topology>
        <orientation evidence="1">Cytoplasmic side</orientation>
    </subcellularLocation>
    <subcellularLocation>
        <location evidence="3">Nucleus membrane</location>
        <topology evidence="3">Peripheral membrane protein</topology>
        <orientation evidence="3">Nucleoplasmic side</orientation>
    </subcellularLocation>
    <subcellularLocation>
        <location evidence="2">Nucleus</location>
        <location evidence="2">Nuclear pore complex</location>
    </subcellularLocation>
</comment>
<dbReference type="GeneID" id="85314196"/>
<proteinExistence type="inferred from homology"/>
<dbReference type="Gene3D" id="1.20.58.1780">
    <property type="match status" value="1"/>
</dbReference>
<dbReference type="EC" id="1.1.1.330" evidence="22"/>